<dbReference type="RefSeq" id="WP_139079125.1">
    <property type="nucleotide sequence ID" value="NZ_VDFU01000074.1"/>
</dbReference>
<reference evidence="4 5" key="1">
    <citation type="submission" date="2019-06" db="EMBL/GenBank/DDBJ databases">
        <title>YIM 131921 draft genome.</title>
        <authorList>
            <person name="Jiang L."/>
        </authorList>
    </citation>
    <scope>NUCLEOTIDE SEQUENCE [LARGE SCALE GENOMIC DNA]</scope>
    <source>
        <strain evidence="4 5">YIM 131921</strain>
    </source>
</reference>
<evidence type="ECO:0000256" key="2">
    <source>
        <dbReference type="PROSITE-ProRule" id="PRU00169"/>
    </source>
</evidence>
<evidence type="ECO:0000313" key="5">
    <source>
        <dbReference type="Proteomes" id="UP000305887"/>
    </source>
</evidence>
<protein>
    <submittedName>
        <fullName evidence="4">Response regulator</fullName>
    </submittedName>
</protein>
<dbReference type="Proteomes" id="UP000305887">
    <property type="component" value="Unassembled WGS sequence"/>
</dbReference>
<dbReference type="PROSITE" id="PS50110">
    <property type="entry name" value="RESPONSE_REGULATORY"/>
    <property type="match status" value="1"/>
</dbReference>
<dbReference type="Gene3D" id="3.40.50.2300">
    <property type="match status" value="1"/>
</dbReference>
<dbReference type="Pfam" id="PF00072">
    <property type="entry name" value="Response_reg"/>
    <property type="match status" value="1"/>
</dbReference>
<dbReference type="InterPro" id="IPR050595">
    <property type="entry name" value="Bact_response_regulator"/>
</dbReference>
<dbReference type="PANTHER" id="PTHR44591:SF25">
    <property type="entry name" value="CHEMOTAXIS TWO-COMPONENT RESPONSE REGULATOR"/>
    <property type="match status" value="1"/>
</dbReference>
<dbReference type="EMBL" id="VDFU01000074">
    <property type="protein sequence ID" value="TNC43147.1"/>
    <property type="molecule type" value="Genomic_DNA"/>
</dbReference>
<organism evidence="4 5">
    <name type="scientific">Rubellimicrobium rubrum</name>
    <dbReference type="NCBI Taxonomy" id="2585369"/>
    <lineage>
        <taxon>Bacteria</taxon>
        <taxon>Pseudomonadati</taxon>
        <taxon>Pseudomonadota</taxon>
        <taxon>Alphaproteobacteria</taxon>
        <taxon>Rhodobacterales</taxon>
        <taxon>Roseobacteraceae</taxon>
        <taxon>Rubellimicrobium</taxon>
    </lineage>
</organism>
<comment type="caution">
    <text evidence="4">The sequence shown here is derived from an EMBL/GenBank/DDBJ whole genome shotgun (WGS) entry which is preliminary data.</text>
</comment>
<dbReference type="PANTHER" id="PTHR44591">
    <property type="entry name" value="STRESS RESPONSE REGULATOR PROTEIN 1"/>
    <property type="match status" value="1"/>
</dbReference>
<keyword evidence="5" id="KW-1185">Reference proteome</keyword>
<evidence type="ECO:0000256" key="1">
    <source>
        <dbReference type="ARBA" id="ARBA00022553"/>
    </source>
</evidence>
<proteinExistence type="predicted"/>
<name>A0A5C4MJ29_9RHOB</name>
<dbReference type="SMART" id="SM00448">
    <property type="entry name" value="REC"/>
    <property type="match status" value="1"/>
</dbReference>
<dbReference type="OrthoDB" id="9800897at2"/>
<evidence type="ECO:0000313" key="4">
    <source>
        <dbReference type="EMBL" id="TNC43147.1"/>
    </source>
</evidence>
<gene>
    <name evidence="4" type="ORF">FHG66_21170</name>
</gene>
<accession>A0A5C4MJ29</accession>
<dbReference type="InterPro" id="IPR001789">
    <property type="entry name" value="Sig_transdc_resp-reg_receiver"/>
</dbReference>
<dbReference type="AlphaFoldDB" id="A0A5C4MJ29"/>
<dbReference type="SUPFAM" id="SSF52172">
    <property type="entry name" value="CheY-like"/>
    <property type="match status" value="1"/>
</dbReference>
<dbReference type="InterPro" id="IPR011006">
    <property type="entry name" value="CheY-like_superfamily"/>
</dbReference>
<feature type="modified residue" description="4-aspartylphosphate" evidence="2">
    <location>
        <position position="53"/>
    </location>
</feature>
<keyword evidence="1 2" id="KW-0597">Phosphoprotein</keyword>
<dbReference type="GO" id="GO:0000160">
    <property type="term" value="P:phosphorelay signal transduction system"/>
    <property type="evidence" value="ECO:0007669"/>
    <property type="project" value="InterPro"/>
</dbReference>
<sequence>MSASILVIDDSSTIRQLLHHCLTSAGMTVVTAQNGEEGVALFERASFDVVITDMYMPKLDGIGVIEKVRQGSLNRRVPILVLTTDNDREVRSRAQLAGATGWIVKPFEQQALVSLIGRITGTG</sequence>
<evidence type="ECO:0000259" key="3">
    <source>
        <dbReference type="PROSITE" id="PS50110"/>
    </source>
</evidence>
<feature type="domain" description="Response regulatory" evidence="3">
    <location>
        <begin position="4"/>
        <end position="120"/>
    </location>
</feature>